<comment type="similarity">
    <text evidence="1 2">Belongs to the short-chain dehydrogenases/reductases (SDR) family.</text>
</comment>
<name>A1BIX6_CHLPD</name>
<dbReference type="GO" id="GO:0030497">
    <property type="term" value="P:fatty acid elongation"/>
    <property type="evidence" value="ECO:0007669"/>
    <property type="project" value="TreeGrafter"/>
</dbReference>
<dbReference type="PANTHER" id="PTHR42760">
    <property type="entry name" value="SHORT-CHAIN DEHYDROGENASES/REDUCTASES FAMILY MEMBER"/>
    <property type="match status" value="1"/>
</dbReference>
<dbReference type="PRINTS" id="PR00081">
    <property type="entry name" value="GDHRDH"/>
</dbReference>
<evidence type="ECO:0000259" key="3">
    <source>
        <dbReference type="SMART" id="SM00822"/>
    </source>
</evidence>
<organism evidence="4 5">
    <name type="scientific">Chlorobium phaeobacteroides (strain DSM 266 / SMG 266 / 2430)</name>
    <dbReference type="NCBI Taxonomy" id="290317"/>
    <lineage>
        <taxon>Bacteria</taxon>
        <taxon>Pseudomonadati</taxon>
        <taxon>Chlorobiota</taxon>
        <taxon>Chlorobiia</taxon>
        <taxon>Chlorobiales</taxon>
        <taxon>Chlorobiaceae</taxon>
        <taxon>Chlorobium/Pelodictyon group</taxon>
        <taxon>Chlorobium</taxon>
    </lineage>
</organism>
<gene>
    <name evidence="4" type="ordered locus">Cpha266_2365</name>
</gene>
<dbReference type="AlphaFoldDB" id="A1BIX6"/>
<dbReference type="PANTHER" id="PTHR42760:SF135">
    <property type="entry name" value="BLL7886 PROTEIN"/>
    <property type="match status" value="1"/>
</dbReference>
<evidence type="ECO:0000256" key="2">
    <source>
        <dbReference type="RuleBase" id="RU000363"/>
    </source>
</evidence>
<dbReference type="PROSITE" id="PS00061">
    <property type="entry name" value="ADH_SHORT"/>
    <property type="match status" value="1"/>
</dbReference>
<dbReference type="RefSeq" id="WP_011746138.1">
    <property type="nucleotide sequence ID" value="NC_008639.1"/>
</dbReference>
<reference evidence="4 5" key="1">
    <citation type="submission" date="2006-12" db="EMBL/GenBank/DDBJ databases">
        <title>Complete sequence of Chlorobium phaeobacteroides DSM 266.</title>
        <authorList>
            <consortium name="US DOE Joint Genome Institute"/>
            <person name="Copeland A."/>
            <person name="Lucas S."/>
            <person name="Lapidus A."/>
            <person name="Barry K."/>
            <person name="Detter J.C."/>
            <person name="Glavina del Rio T."/>
            <person name="Hammon N."/>
            <person name="Israni S."/>
            <person name="Pitluck S."/>
            <person name="Goltsman E."/>
            <person name="Schmutz J."/>
            <person name="Larimer F."/>
            <person name="Land M."/>
            <person name="Hauser L."/>
            <person name="Mikhailova N."/>
            <person name="Li T."/>
            <person name="Overmann J."/>
            <person name="Bryant D.A."/>
            <person name="Richardson P."/>
        </authorList>
    </citation>
    <scope>NUCLEOTIDE SEQUENCE [LARGE SCALE GENOMIC DNA]</scope>
    <source>
        <strain evidence="4 5">DSM 266</strain>
    </source>
</reference>
<dbReference type="InterPro" id="IPR020904">
    <property type="entry name" value="Sc_DH/Rdtase_CS"/>
</dbReference>
<evidence type="ECO:0000313" key="4">
    <source>
        <dbReference type="EMBL" id="ABL66353.1"/>
    </source>
</evidence>
<dbReference type="SUPFAM" id="SSF51735">
    <property type="entry name" value="NAD(P)-binding Rossmann-fold domains"/>
    <property type="match status" value="1"/>
</dbReference>
<dbReference type="OrthoDB" id="9810908at2"/>
<evidence type="ECO:0000256" key="1">
    <source>
        <dbReference type="ARBA" id="ARBA00006484"/>
    </source>
</evidence>
<dbReference type="SMART" id="SM00822">
    <property type="entry name" value="PKS_KR"/>
    <property type="match status" value="1"/>
</dbReference>
<protein>
    <submittedName>
        <fullName evidence="4">Short-chain dehydrogenase/reductase SDR</fullName>
    </submittedName>
</protein>
<dbReference type="Gene3D" id="3.40.50.720">
    <property type="entry name" value="NAD(P)-binding Rossmann-like Domain"/>
    <property type="match status" value="1"/>
</dbReference>
<dbReference type="GO" id="GO:0016616">
    <property type="term" value="F:oxidoreductase activity, acting on the CH-OH group of donors, NAD or NADP as acceptor"/>
    <property type="evidence" value="ECO:0007669"/>
    <property type="project" value="UniProtKB-ARBA"/>
</dbReference>
<dbReference type="PRINTS" id="PR00080">
    <property type="entry name" value="SDRFAMILY"/>
</dbReference>
<dbReference type="Proteomes" id="UP000008701">
    <property type="component" value="Chromosome"/>
</dbReference>
<proteinExistence type="inferred from homology"/>
<dbReference type="STRING" id="290317.Cpha266_2365"/>
<feature type="domain" description="Ketoreductase" evidence="3">
    <location>
        <begin position="7"/>
        <end position="187"/>
    </location>
</feature>
<dbReference type="InterPro" id="IPR057326">
    <property type="entry name" value="KR_dom"/>
</dbReference>
<dbReference type="InterPro" id="IPR036291">
    <property type="entry name" value="NAD(P)-bd_dom_sf"/>
</dbReference>
<dbReference type="HOGENOM" id="CLU_010194_1_0_10"/>
<dbReference type="KEGG" id="cph:Cpha266_2365"/>
<sequence>MDLFSDRVVVITGSSGNLGRVVADAFYHAGAALALVDLNHNSCDEESVDSGRKFRVAGDLLSSVEADAVIEKIIKHYGRIDVLVNIAGGFVAGAPVHETSRESWEYMLNLNAGTAFNTARAVVSGMRAQGRGWIINTSARAALAGKAGMAAYVASKSAVIRLTETLAEENKREGLNVNCVLPGILDTPLNRLSMPQADFSSWVSPEALADVVLFLASDASRAINGASIPVYGTG</sequence>
<dbReference type="EMBL" id="CP000492">
    <property type="protein sequence ID" value="ABL66353.1"/>
    <property type="molecule type" value="Genomic_DNA"/>
</dbReference>
<accession>A1BIX6</accession>
<keyword evidence="5" id="KW-1185">Reference proteome</keyword>
<dbReference type="eggNOG" id="COG1028">
    <property type="taxonomic scope" value="Bacteria"/>
</dbReference>
<evidence type="ECO:0000313" key="5">
    <source>
        <dbReference type="Proteomes" id="UP000008701"/>
    </source>
</evidence>
<dbReference type="Pfam" id="PF00106">
    <property type="entry name" value="adh_short"/>
    <property type="match status" value="1"/>
</dbReference>
<dbReference type="InterPro" id="IPR002347">
    <property type="entry name" value="SDR_fam"/>
</dbReference>